<feature type="compositionally biased region" description="Polar residues" evidence="6">
    <location>
        <begin position="341"/>
        <end position="350"/>
    </location>
</feature>
<evidence type="ECO:0000259" key="8">
    <source>
        <dbReference type="SMART" id="SM00835"/>
    </source>
</evidence>
<keyword evidence="7" id="KW-1133">Transmembrane helix</keyword>
<feature type="region of interest" description="Disordered" evidence="6">
    <location>
        <begin position="327"/>
        <end position="350"/>
    </location>
</feature>
<dbReference type="Gene3D" id="2.60.120.10">
    <property type="entry name" value="Jelly Rolls"/>
    <property type="match status" value="1"/>
</dbReference>
<keyword evidence="7" id="KW-0472">Membrane</keyword>
<evidence type="ECO:0000256" key="4">
    <source>
        <dbReference type="ARBA" id="ARBA00022723"/>
    </source>
</evidence>
<keyword evidence="10" id="KW-1185">Reference proteome</keyword>
<dbReference type="SUPFAM" id="SSF51182">
    <property type="entry name" value="RmlC-like cupins"/>
    <property type="match status" value="1"/>
</dbReference>
<sequence length="350" mass="37398">MAATTELLAKLFTDATEAAKFADLKDSDFVFDFHNVTPAFGDDGVLIGANIGNWPALKTGNGAMTVGILGPCGLNTPHTHPDATEIQLLLTGGPLLNQMVMENGVRLVQDTVTPGSAMVFPQGSMHFQQSLSCGFSFFVSSFDYYDPGTLQAAQTLAEFDKGVIKATFGQTGVQYWDNIKLPKNVVLGAQSCLDTCGISRDTFNFNETFAEYVLSVQKNGSYIPSLDKVMTSYNVTPVVSTAAVPTAALSSTNRLLASDDSTGNMDIPFSQNPLRPVIFGLSALSAVLLLALIITGIAALRARRSRKAYVSHVPDFHAESRGYPYNTPYDDGVKSGLPRGSSETLTATHS</sequence>
<dbReference type="HOGENOM" id="CLU_061239_2_0_1"/>
<dbReference type="InterPro" id="IPR006045">
    <property type="entry name" value="Cupin_1"/>
</dbReference>
<evidence type="ECO:0000256" key="6">
    <source>
        <dbReference type="SAM" id="MobiDB-lite"/>
    </source>
</evidence>
<dbReference type="PRINTS" id="PR00325">
    <property type="entry name" value="GERMIN"/>
</dbReference>
<keyword evidence="7" id="KW-0812">Transmembrane</keyword>
<name>A0A0C9VRP8_SPHS4</name>
<dbReference type="GO" id="GO:0005576">
    <property type="term" value="C:extracellular region"/>
    <property type="evidence" value="ECO:0007669"/>
    <property type="project" value="UniProtKB-SubCell"/>
</dbReference>
<dbReference type="Proteomes" id="UP000054279">
    <property type="component" value="Unassembled WGS sequence"/>
</dbReference>
<dbReference type="InterPro" id="IPR001929">
    <property type="entry name" value="Germin"/>
</dbReference>
<gene>
    <name evidence="9" type="ORF">M422DRAFT_31910</name>
</gene>
<evidence type="ECO:0000313" key="9">
    <source>
        <dbReference type="EMBL" id="KIJ41000.1"/>
    </source>
</evidence>
<organism evidence="9 10">
    <name type="scientific">Sphaerobolus stellatus (strain SS14)</name>
    <dbReference type="NCBI Taxonomy" id="990650"/>
    <lineage>
        <taxon>Eukaryota</taxon>
        <taxon>Fungi</taxon>
        <taxon>Dikarya</taxon>
        <taxon>Basidiomycota</taxon>
        <taxon>Agaricomycotina</taxon>
        <taxon>Agaricomycetes</taxon>
        <taxon>Phallomycetidae</taxon>
        <taxon>Geastrales</taxon>
        <taxon>Sphaerobolaceae</taxon>
        <taxon>Sphaerobolus</taxon>
    </lineage>
</organism>
<protein>
    <recommendedName>
        <fullName evidence="8">Cupin type-1 domain-containing protein</fullName>
    </recommendedName>
</protein>
<evidence type="ECO:0000256" key="3">
    <source>
        <dbReference type="ARBA" id="ARBA00022525"/>
    </source>
</evidence>
<dbReference type="InterPro" id="IPR014710">
    <property type="entry name" value="RmlC-like_jellyroll"/>
</dbReference>
<dbReference type="GO" id="GO:0030145">
    <property type="term" value="F:manganese ion binding"/>
    <property type="evidence" value="ECO:0007669"/>
    <property type="project" value="InterPro"/>
</dbReference>
<dbReference type="OrthoDB" id="1921208at2759"/>
<proteinExistence type="inferred from homology"/>
<evidence type="ECO:0000256" key="7">
    <source>
        <dbReference type="SAM" id="Phobius"/>
    </source>
</evidence>
<evidence type="ECO:0000313" key="10">
    <source>
        <dbReference type="Proteomes" id="UP000054279"/>
    </source>
</evidence>
<keyword evidence="3" id="KW-0964">Secreted</keyword>
<dbReference type="Pfam" id="PF00190">
    <property type="entry name" value="Cupin_1"/>
    <property type="match status" value="1"/>
</dbReference>
<dbReference type="EMBL" id="KN837139">
    <property type="protein sequence ID" value="KIJ41000.1"/>
    <property type="molecule type" value="Genomic_DNA"/>
</dbReference>
<dbReference type="CDD" id="cd02241">
    <property type="entry name" value="cupin_OxOx"/>
    <property type="match status" value="1"/>
</dbReference>
<dbReference type="SMART" id="SM00835">
    <property type="entry name" value="Cupin_1"/>
    <property type="match status" value="1"/>
</dbReference>
<evidence type="ECO:0000256" key="5">
    <source>
        <dbReference type="ARBA" id="ARBA00023211"/>
    </source>
</evidence>
<reference evidence="9 10" key="1">
    <citation type="submission" date="2014-06" db="EMBL/GenBank/DDBJ databases">
        <title>Evolutionary Origins and Diversification of the Mycorrhizal Mutualists.</title>
        <authorList>
            <consortium name="DOE Joint Genome Institute"/>
            <consortium name="Mycorrhizal Genomics Consortium"/>
            <person name="Kohler A."/>
            <person name="Kuo A."/>
            <person name="Nagy L.G."/>
            <person name="Floudas D."/>
            <person name="Copeland A."/>
            <person name="Barry K.W."/>
            <person name="Cichocki N."/>
            <person name="Veneault-Fourrey C."/>
            <person name="LaButti K."/>
            <person name="Lindquist E.A."/>
            <person name="Lipzen A."/>
            <person name="Lundell T."/>
            <person name="Morin E."/>
            <person name="Murat C."/>
            <person name="Riley R."/>
            <person name="Ohm R."/>
            <person name="Sun H."/>
            <person name="Tunlid A."/>
            <person name="Henrissat B."/>
            <person name="Grigoriev I.V."/>
            <person name="Hibbett D.S."/>
            <person name="Martin F."/>
        </authorList>
    </citation>
    <scope>NUCLEOTIDE SEQUENCE [LARGE SCALE GENOMIC DNA]</scope>
    <source>
        <strain evidence="9 10">SS14</strain>
    </source>
</reference>
<comment type="subcellular location">
    <subcellularLocation>
        <location evidence="1">Secreted</location>
    </subcellularLocation>
</comment>
<dbReference type="PROSITE" id="PS00725">
    <property type="entry name" value="GERMIN"/>
    <property type="match status" value="1"/>
</dbReference>
<keyword evidence="4" id="KW-0479">Metal-binding</keyword>
<dbReference type="AlphaFoldDB" id="A0A0C9VRP8"/>
<evidence type="ECO:0000256" key="1">
    <source>
        <dbReference type="ARBA" id="ARBA00004613"/>
    </source>
</evidence>
<dbReference type="InterPro" id="IPR011051">
    <property type="entry name" value="RmlC_Cupin_sf"/>
</dbReference>
<keyword evidence="5" id="KW-0464">Manganese</keyword>
<accession>A0A0C9VRP8</accession>
<feature type="domain" description="Cupin type-1" evidence="8">
    <location>
        <begin position="31"/>
        <end position="176"/>
    </location>
</feature>
<dbReference type="InterPro" id="IPR019780">
    <property type="entry name" value="Germin_Mn-BS"/>
</dbReference>
<evidence type="ECO:0000256" key="2">
    <source>
        <dbReference type="ARBA" id="ARBA00007456"/>
    </source>
</evidence>
<dbReference type="PANTHER" id="PTHR31238">
    <property type="entry name" value="GERMIN-LIKE PROTEIN SUBFAMILY 3 MEMBER 3"/>
    <property type="match status" value="1"/>
</dbReference>
<feature type="transmembrane region" description="Helical" evidence="7">
    <location>
        <begin position="277"/>
        <end position="300"/>
    </location>
</feature>
<comment type="similarity">
    <text evidence="2">Belongs to the germin family.</text>
</comment>